<feature type="domain" description="Phage shock protein PspC N-terminal" evidence="7">
    <location>
        <begin position="4"/>
        <end position="60"/>
    </location>
</feature>
<protein>
    <submittedName>
        <fullName evidence="9">Phage shock protein C (PspC) family protein</fullName>
    </submittedName>
</protein>
<evidence type="ECO:0000256" key="3">
    <source>
        <dbReference type="ARBA" id="ARBA00022692"/>
    </source>
</evidence>
<evidence type="ECO:0000313" key="10">
    <source>
        <dbReference type="Proteomes" id="UP000253490"/>
    </source>
</evidence>
<gene>
    <name evidence="9" type="ORF">DES36_1105</name>
</gene>
<dbReference type="PANTHER" id="PTHR33885:SF3">
    <property type="entry name" value="PHAGE SHOCK PROTEIN C"/>
    <property type="match status" value="1"/>
</dbReference>
<dbReference type="Pfam" id="PF04024">
    <property type="entry name" value="PspC"/>
    <property type="match status" value="1"/>
</dbReference>
<organism evidence="9 10">
    <name type="scientific">Alkalibaculum bacchi</name>
    <dbReference type="NCBI Taxonomy" id="645887"/>
    <lineage>
        <taxon>Bacteria</taxon>
        <taxon>Bacillati</taxon>
        <taxon>Bacillota</taxon>
        <taxon>Clostridia</taxon>
        <taxon>Eubacteriales</taxon>
        <taxon>Eubacteriaceae</taxon>
        <taxon>Alkalibaculum</taxon>
    </lineage>
</organism>
<accession>A0A366I529</accession>
<evidence type="ECO:0000256" key="5">
    <source>
        <dbReference type="ARBA" id="ARBA00023136"/>
    </source>
</evidence>
<dbReference type="GO" id="GO:0005886">
    <property type="term" value="C:plasma membrane"/>
    <property type="evidence" value="ECO:0007669"/>
    <property type="project" value="UniProtKB-SubCell"/>
</dbReference>
<keyword evidence="5 6" id="KW-0472">Membrane</keyword>
<keyword evidence="4 6" id="KW-1133">Transmembrane helix</keyword>
<dbReference type="Pfam" id="PF18917">
    <property type="entry name" value="LiaI-LiaF-like_TM1"/>
    <property type="match status" value="1"/>
</dbReference>
<proteinExistence type="predicted"/>
<evidence type="ECO:0000256" key="4">
    <source>
        <dbReference type="ARBA" id="ARBA00022989"/>
    </source>
</evidence>
<evidence type="ECO:0000259" key="7">
    <source>
        <dbReference type="Pfam" id="PF04024"/>
    </source>
</evidence>
<dbReference type="InterPro" id="IPR007168">
    <property type="entry name" value="Phageshock_PspC_N"/>
</dbReference>
<dbReference type="EMBL" id="QNRX01000010">
    <property type="protein sequence ID" value="RBP63264.1"/>
    <property type="molecule type" value="Genomic_DNA"/>
</dbReference>
<feature type="transmembrane region" description="Helical" evidence="6">
    <location>
        <begin position="79"/>
        <end position="96"/>
    </location>
</feature>
<evidence type="ECO:0000256" key="6">
    <source>
        <dbReference type="SAM" id="Phobius"/>
    </source>
</evidence>
<feature type="transmembrane region" description="Helical" evidence="6">
    <location>
        <begin position="108"/>
        <end position="126"/>
    </location>
</feature>
<reference evidence="9 10" key="1">
    <citation type="submission" date="2018-06" db="EMBL/GenBank/DDBJ databases">
        <title>Genomic Encyclopedia of Type Strains, Phase IV (KMG-IV): sequencing the most valuable type-strain genomes for metagenomic binning, comparative biology and taxonomic classification.</title>
        <authorList>
            <person name="Goeker M."/>
        </authorList>
    </citation>
    <scope>NUCLEOTIDE SEQUENCE [LARGE SCALE GENOMIC DNA]</scope>
    <source>
        <strain evidence="9 10">DSM 22112</strain>
    </source>
</reference>
<evidence type="ECO:0000313" key="9">
    <source>
        <dbReference type="EMBL" id="RBP63264.1"/>
    </source>
</evidence>
<evidence type="ECO:0000256" key="1">
    <source>
        <dbReference type="ARBA" id="ARBA00004162"/>
    </source>
</evidence>
<evidence type="ECO:0000259" key="8">
    <source>
        <dbReference type="Pfam" id="PF18917"/>
    </source>
</evidence>
<feature type="transmembrane region" description="Helical" evidence="6">
    <location>
        <begin position="34"/>
        <end position="59"/>
    </location>
</feature>
<dbReference type="RefSeq" id="WP_170128243.1">
    <property type="nucleotide sequence ID" value="NZ_QNRX01000010.1"/>
</dbReference>
<dbReference type="InterPro" id="IPR043726">
    <property type="entry name" value="LiaI-LiaF-like_TM1"/>
</dbReference>
<keyword evidence="2" id="KW-1003">Cell membrane</keyword>
<keyword evidence="3 6" id="KW-0812">Transmembrane</keyword>
<dbReference type="InterPro" id="IPR052027">
    <property type="entry name" value="PspC"/>
</dbReference>
<name>A0A366I529_9FIRM</name>
<evidence type="ECO:0000256" key="2">
    <source>
        <dbReference type="ARBA" id="ARBA00022475"/>
    </source>
</evidence>
<dbReference type="Proteomes" id="UP000253490">
    <property type="component" value="Unassembled WGS sequence"/>
</dbReference>
<dbReference type="AlphaFoldDB" id="A0A366I529"/>
<sequence length="131" mass="14528">MDTRLHKSTKDKIISGVCGGLGEYFRVDSSIIRIIWAIAAFAYGTGILLYIIAAIILPSEDYEKVEGDNKSENILNADNSKLIGIVLIISGVLFLLRQFTPFLDSKYVWPVILIVLGLFIIVKGGSRDHEE</sequence>
<dbReference type="PANTHER" id="PTHR33885">
    <property type="entry name" value="PHAGE SHOCK PROTEIN C"/>
    <property type="match status" value="1"/>
</dbReference>
<comment type="subcellular location">
    <subcellularLocation>
        <location evidence="1">Cell membrane</location>
        <topology evidence="1">Single-pass membrane protein</topology>
    </subcellularLocation>
</comment>
<comment type="caution">
    <text evidence="9">The sequence shown here is derived from an EMBL/GenBank/DDBJ whole genome shotgun (WGS) entry which is preliminary data.</text>
</comment>
<feature type="domain" description="LiaI-LiaF-like transmembrane region" evidence="8">
    <location>
        <begin position="82"/>
        <end position="121"/>
    </location>
</feature>
<keyword evidence="10" id="KW-1185">Reference proteome</keyword>